<dbReference type="InterPro" id="IPR023187">
    <property type="entry name" value="Tscrpt_reg_MarR-type_CS"/>
</dbReference>
<feature type="compositionally biased region" description="Basic and acidic residues" evidence="4">
    <location>
        <begin position="166"/>
        <end position="175"/>
    </location>
</feature>
<dbReference type="PROSITE" id="PS50995">
    <property type="entry name" value="HTH_MARR_2"/>
    <property type="match status" value="1"/>
</dbReference>
<evidence type="ECO:0000256" key="1">
    <source>
        <dbReference type="ARBA" id="ARBA00023015"/>
    </source>
</evidence>
<keyword evidence="3" id="KW-0804">Transcription</keyword>
<dbReference type="Proteomes" id="UP001500994">
    <property type="component" value="Unassembled WGS sequence"/>
</dbReference>
<reference evidence="6 7" key="1">
    <citation type="journal article" date="2019" name="Int. J. Syst. Evol. Microbiol.">
        <title>The Global Catalogue of Microorganisms (GCM) 10K type strain sequencing project: providing services to taxonomists for standard genome sequencing and annotation.</title>
        <authorList>
            <consortium name="The Broad Institute Genomics Platform"/>
            <consortium name="The Broad Institute Genome Sequencing Center for Infectious Disease"/>
            <person name="Wu L."/>
            <person name="Ma J."/>
        </authorList>
    </citation>
    <scope>NUCLEOTIDE SEQUENCE [LARGE SCALE GENOMIC DNA]</scope>
    <source>
        <strain evidence="6 7">JCM 16374</strain>
    </source>
</reference>
<dbReference type="EMBL" id="BAAARK010000018">
    <property type="protein sequence ID" value="GAA2673797.1"/>
    <property type="molecule type" value="Genomic_DNA"/>
</dbReference>
<keyword evidence="1" id="KW-0805">Transcription regulation</keyword>
<proteinExistence type="predicted"/>
<dbReference type="PROSITE" id="PS01117">
    <property type="entry name" value="HTH_MARR_1"/>
    <property type="match status" value="1"/>
</dbReference>
<dbReference type="PANTHER" id="PTHR39515">
    <property type="entry name" value="CONSERVED PROTEIN"/>
    <property type="match status" value="1"/>
</dbReference>
<dbReference type="InterPro" id="IPR036388">
    <property type="entry name" value="WH-like_DNA-bd_sf"/>
</dbReference>
<dbReference type="PANTHER" id="PTHR39515:SF2">
    <property type="entry name" value="HTH-TYPE TRANSCRIPTIONAL REGULATOR RV0880"/>
    <property type="match status" value="1"/>
</dbReference>
<evidence type="ECO:0000256" key="3">
    <source>
        <dbReference type="ARBA" id="ARBA00023163"/>
    </source>
</evidence>
<dbReference type="SMART" id="SM00347">
    <property type="entry name" value="HTH_MARR"/>
    <property type="match status" value="1"/>
</dbReference>
<dbReference type="InterPro" id="IPR000835">
    <property type="entry name" value="HTH_MarR-typ"/>
</dbReference>
<feature type="domain" description="HTH marR-type" evidence="5">
    <location>
        <begin position="33"/>
        <end position="163"/>
    </location>
</feature>
<dbReference type="InterPro" id="IPR052526">
    <property type="entry name" value="HTH-type_Bedaq_tolerance"/>
</dbReference>
<sequence length="190" mass="20782">MRGITTMSNGTVHACDGAGVSEITATSSLDEAAAGLGTEMVRFTRLIAAWKQRVKHDAGAADRVLLARLVCGGDQRATDLAADAFLDLSTVSRQVRSLVERGLVARRPDPEDRRGSLLTATEAGRARFEDYRRQRDAELAGILEAWSPQDRADLIRLMSRLNKDFAERQHVRPGPDGDQGATVEQGEIRR</sequence>
<keyword evidence="7" id="KW-1185">Reference proteome</keyword>
<evidence type="ECO:0000313" key="7">
    <source>
        <dbReference type="Proteomes" id="UP001500994"/>
    </source>
</evidence>
<protein>
    <submittedName>
        <fullName evidence="6">MarR family winged helix-turn-helix transcriptional regulator</fullName>
    </submittedName>
</protein>
<dbReference type="Gene3D" id="1.10.10.10">
    <property type="entry name" value="Winged helix-like DNA-binding domain superfamily/Winged helix DNA-binding domain"/>
    <property type="match status" value="1"/>
</dbReference>
<evidence type="ECO:0000256" key="4">
    <source>
        <dbReference type="SAM" id="MobiDB-lite"/>
    </source>
</evidence>
<dbReference type="Pfam" id="PF01047">
    <property type="entry name" value="MarR"/>
    <property type="match status" value="1"/>
</dbReference>
<evidence type="ECO:0000256" key="2">
    <source>
        <dbReference type="ARBA" id="ARBA00023125"/>
    </source>
</evidence>
<dbReference type="InterPro" id="IPR036390">
    <property type="entry name" value="WH_DNA-bd_sf"/>
</dbReference>
<feature type="region of interest" description="Disordered" evidence="4">
    <location>
        <begin position="166"/>
        <end position="190"/>
    </location>
</feature>
<keyword evidence="2" id="KW-0238">DNA-binding</keyword>
<dbReference type="SUPFAM" id="SSF46785">
    <property type="entry name" value="Winged helix' DNA-binding domain"/>
    <property type="match status" value="1"/>
</dbReference>
<gene>
    <name evidence="6" type="ORF">GCM10009864_50700</name>
</gene>
<accession>A0ABN3SGC5</accession>
<evidence type="ECO:0000313" key="6">
    <source>
        <dbReference type="EMBL" id="GAA2673797.1"/>
    </source>
</evidence>
<evidence type="ECO:0000259" key="5">
    <source>
        <dbReference type="PROSITE" id="PS50995"/>
    </source>
</evidence>
<comment type="caution">
    <text evidence="6">The sequence shown here is derived from an EMBL/GenBank/DDBJ whole genome shotgun (WGS) entry which is preliminary data.</text>
</comment>
<organism evidence="6 7">
    <name type="scientific">Streptomyces lunalinharesii</name>
    <dbReference type="NCBI Taxonomy" id="333384"/>
    <lineage>
        <taxon>Bacteria</taxon>
        <taxon>Bacillati</taxon>
        <taxon>Actinomycetota</taxon>
        <taxon>Actinomycetes</taxon>
        <taxon>Kitasatosporales</taxon>
        <taxon>Streptomycetaceae</taxon>
        <taxon>Streptomyces</taxon>
    </lineage>
</organism>
<name>A0ABN3SGC5_9ACTN</name>